<gene>
    <name evidence="10" type="ORF">RJ639_020113</name>
</gene>
<dbReference type="GO" id="GO:0005524">
    <property type="term" value="F:ATP binding"/>
    <property type="evidence" value="ECO:0007669"/>
    <property type="project" value="UniProtKB-KW"/>
</dbReference>
<dbReference type="Gene3D" id="1.10.510.10">
    <property type="entry name" value="Transferase(Phosphotransferase) domain 1"/>
    <property type="match status" value="1"/>
</dbReference>
<sequence length="616" mass="69405">MASVEHRSHMISNTSLDLKSLHRNFVACRFRRSAMDSFSVAIEAFSEQFLHFFWLRFNIVVGAMDSEYEEGVVEESPDGRYIRYDEILGSGAFKVVYKGFDQDEGIEIAWNQMCMEDDALQSATHRERLLSEAVLLKSLKHDNITKCYCSWVDEEYKTVNMITELCSSGSLSQYRKKHKSVDLKAIKNWARQILHGLNYLHTHSPPIVHRDLKGDNVFINGNHGHVKIGDLGFATCLEKGTARTVIGTPEYMAPELFEDDYNQLVDIYAFGILMIELVTCEYPYSECKNFGQVYKKIVSGVKPAALDKVKDPQVKEFIEKCLVPASQRLPAAELLKDPFLVSANSKEIVLGPSVLPIDSLLTSLNVPKPDSQISMVLEPSSGMRSASETPSIESWSSSDKNQFRLRGKRIDEKSISFVLNITGLRKNKVEFVFNLGADTALSVASEMVELDEFYTEDVAPVTELLDRLLMKLVPNWKTSYYGAHTSRENSAQGNHCAEESSVSDDKEVLHADCCTEEGTKDSIQYGFGRCLGSVYESFKSNEMPSSCSGMSEDSSLTVSSISPPDIDQLYGLKLELDVIESQYQQSCCQLFRQREEAVEEAKKRWMEKITRVIGCK</sequence>
<dbReference type="Pfam" id="PF12202">
    <property type="entry name" value="OSR1_C"/>
    <property type="match status" value="1"/>
</dbReference>
<protein>
    <recommendedName>
        <fullName evidence="1">non-specific serine/threonine protein kinase</fullName>
        <ecNumber evidence="1">2.7.11.1</ecNumber>
    </recommendedName>
</protein>
<evidence type="ECO:0000256" key="3">
    <source>
        <dbReference type="ARBA" id="ARBA00022679"/>
    </source>
</evidence>
<dbReference type="SMART" id="SM00220">
    <property type="entry name" value="S_TKc"/>
    <property type="match status" value="1"/>
</dbReference>
<evidence type="ECO:0000256" key="1">
    <source>
        <dbReference type="ARBA" id="ARBA00012513"/>
    </source>
</evidence>
<evidence type="ECO:0000256" key="2">
    <source>
        <dbReference type="ARBA" id="ARBA00022527"/>
    </source>
</evidence>
<keyword evidence="6" id="KW-0067">ATP-binding</keyword>
<evidence type="ECO:0000256" key="6">
    <source>
        <dbReference type="ARBA" id="ARBA00022840"/>
    </source>
</evidence>
<keyword evidence="2" id="KW-0723">Serine/threonine-protein kinase</keyword>
<dbReference type="InterPro" id="IPR050588">
    <property type="entry name" value="WNK_Ser-Thr_kinase"/>
</dbReference>
<evidence type="ECO:0000313" key="10">
    <source>
        <dbReference type="EMBL" id="KAK3004122.1"/>
    </source>
</evidence>
<dbReference type="Gene3D" id="3.30.200.20">
    <property type="entry name" value="Phosphorylase Kinase, domain 1"/>
    <property type="match status" value="1"/>
</dbReference>
<reference evidence="10" key="1">
    <citation type="submission" date="2022-12" db="EMBL/GenBank/DDBJ databases">
        <title>Draft genome assemblies for two species of Escallonia (Escalloniales).</title>
        <authorList>
            <person name="Chanderbali A."/>
            <person name="Dervinis C."/>
            <person name="Anghel I."/>
            <person name="Soltis D."/>
            <person name="Soltis P."/>
            <person name="Zapata F."/>
        </authorList>
    </citation>
    <scope>NUCLEOTIDE SEQUENCE</scope>
    <source>
        <strain evidence="10">UCBG64.0493</strain>
        <tissue evidence="10">Leaf</tissue>
    </source>
</reference>
<evidence type="ECO:0000256" key="7">
    <source>
        <dbReference type="ARBA" id="ARBA00047899"/>
    </source>
</evidence>
<dbReference type="Gene3D" id="3.10.20.90">
    <property type="entry name" value="Phosphatidylinositol 3-kinase Catalytic Subunit, Chain A, domain 1"/>
    <property type="match status" value="1"/>
</dbReference>
<dbReference type="CDD" id="cd13983">
    <property type="entry name" value="STKc_WNK"/>
    <property type="match status" value="1"/>
</dbReference>
<evidence type="ECO:0000256" key="5">
    <source>
        <dbReference type="ARBA" id="ARBA00022777"/>
    </source>
</evidence>
<keyword evidence="4" id="KW-0547">Nucleotide-binding</keyword>
<comment type="caution">
    <text evidence="10">The sequence shown here is derived from an EMBL/GenBank/DDBJ whole genome shotgun (WGS) entry which is preliminary data.</text>
</comment>
<name>A0AA88V8S0_9ASTE</name>
<dbReference type="InterPro" id="IPR000719">
    <property type="entry name" value="Prot_kinase_dom"/>
</dbReference>
<dbReference type="InterPro" id="IPR024678">
    <property type="entry name" value="Kinase_OSR1/WNK_CCT"/>
</dbReference>
<dbReference type="FunFam" id="1.10.510.10:FF:000046">
    <property type="entry name" value="probable serine/threonine-protein kinase WNK9"/>
    <property type="match status" value="1"/>
</dbReference>
<dbReference type="PROSITE" id="PS50011">
    <property type="entry name" value="PROTEIN_KINASE_DOM"/>
    <property type="match status" value="1"/>
</dbReference>
<dbReference type="SUPFAM" id="SSF56112">
    <property type="entry name" value="Protein kinase-like (PK-like)"/>
    <property type="match status" value="1"/>
</dbReference>
<dbReference type="InterPro" id="IPR008271">
    <property type="entry name" value="Ser/Thr_kinase_AS"/>
</dbReference>
<dbReference type="AlphaFoldDB" id="A0AA88V8S0"/>
<dbReference type="Pfam" id="PF00069">
    <property type="entry name" value="Pkinase"/>
    <property type="match status" value="1"/>
</dbReference>
<comment type="catalytic activity">
    <reaction evidence="8">
        <text>L-seryl-[protein] + ATP = O-phospho-L-seryl-[protein] + ADP + H(+)</text>
        <dbReference type="Rhea" id="RHEA:17989"/>
        <dbReference type="Rhea" id="RHEA-COMP:9863"/>
        <dbReference type="Rhea" id="RHEA-COMP:11604"/>
        <dbReference type="ChEBI" id="CHEBI:15378"/>
        <dbReference type="ChEBI" id="CHEBI:29999"/>
        <dbReference type="ChEBI" id="CHEBI:30616"/>
        <dbReference type="ChEBI" id="CHEBI:83421"/>
        <dbReference type="ChEBI" id="CHEBI:456216"/>
        <dbReference type="EC" id="2.7.11.1"/>
    </reaction>
</comment>
<dbReference type="GO" id="GO:0004674">
    <property type="term" value="F:protein serine/threonine kinase activity"/>
    <property type="evidence" value="ECO:0007669"/>
    <property type="project" value="UniProtKB-KW"/>
</dbReference>
<evidence type="ECO:0000256" key="4">
    <source>
        <dbReference type="ARBA" id="ARBA00022741"/>
    </source>
</evidence>
<comment type="catalytic activity">
    <reaction evidence="7">
        <text>L-threonyl-[protein] + ATP = O-phospho-L-threonyl-[protein] + ADP + H(+)</text>
        <dbReference type="Rhea" id="RHEA:46608"/>
        <dbReference type="Rhea" id="RHEA-COMP:11060"/>
        <dbReference type="Rhea" id="RHEA-COMP:11605"/>
        <dbReference type="ChEBI" id="CHEBI:15378"/>
        <dbReference type="ChEBI" id="CHEBI:30013"/>
        <dbReference type="ChEBI" id="CHEBI:30616"/>
        <dbReference type="ChEBI" id="CHEBI:61977"/>
        <dbReference type="ChEBI" id="CHEBI:456216"/>
        <dbReference type="EC" id="2.7.11.1"/>
    </reaction>
</comment>
<dbReference type="EC" id="2.7.11.1" evidence="1"/>
<evidence type="ECO:0000256" key="8">
    <source>
        <dbReference type="ARBA" id="ARBA00048679"/>
    </source>
</evidence>
<keyword evidence="11" id="KW-1185">Reference proteome</keyword>
<accession>A0AA88V8S0</accession>
<evidence type="ECO:0000259" key="9">
    <source>
        <dbReference type="PROSITE" id="PS50011"/>
    </source>
</evidence>
<dbReference type="PANTHER" id="PTHR13902">
    <property type="entry name" value="SERINE/THREONINE-PROTEIN KINASE WNK WITH NO LYSINE -RELATED"/>
    <property type="match status" value="1"/>
</dbReference>
<dbReference type="PROSITE" id="PS00108">
    <property type="entry name" value="PROTEIN_KINASE_ST"/>
    <property type="match status" value="1"/>
</dbReference>
<organism evidence="10 11">
    <name type="scientific">Escallonia herrerae</name>
    <dbReference type="NCBI Taxonomy" id="1293975"/>
    <lineage>
        <taxon>Eukaryota</taxon>
        <taxon>Viridiplantae</taxon>
        <taxon>Streptophyta</taxon>
        <taxon>Embryophyta</taxon>
        <taxon>Tracheophyta</taxon>
        <taxon>Spermatophyta</taxon>
        <taxon>Magnoliopsida</taxon>
        <taxon>eudicotyledons</taxon>
        <taxon>Gunneridae</taxon>
        <taxon>Pentapetalae</taxon>
        <taxon>asterids</taxon>
        <taxon>campanulids</taxon>
        <taxon>Escalloniales</taxon>
        <taxon>Escalloniaceae</taxon>
        <taxon>Escallonia</taxon>
    </lineage>
</organism>
<dbReference type="InterPro" id="IPR011009">
    <property type="entry name" value="Kinase-like_dom_sf"/>
</dbReference>
<dbReference type="Proteomes" id="UP001188597">
    <property type="component" value="Unassembled WGS sequence"/>
</dbReference>
<feature type="domain" description="Protein kinase" evidence="9">
    <location>
        <begin position="82"/>
        <end position="340"/>
    </location>
</feature>
<dbReference type="FunFam" id="3.30.200.20:FF:000075">
    <property type="entry name" value="Probable serine/threonine-protein kinase WNK1"/>
    <property type="match status" value="1"/>
</dbReference>
<keyword evidence="3" id="KW-0808">Transferase</keyword>
<dbReference type="EMBL" id="JAVXUP010002307">
    <property type="protein sequence ID" value="KAK3004122.1"/>
    <property type="molecule type" value="Genomic_DNA"/>
</dbReference>
<keyword evidence="5" id="KW-0418">Kinase</keyword>
<evidence type="ECO:0000313" key="11">
    <source>
        <dbReference type="Proteomes" id="UP001188597"/>
    </source>
</evidence>
<proteinExistence type="predicted"/>